<comment type="caution">
    <text evidence="5">Lacks conserved residue(s) required for the propagation of feature annotation.</text>
</comment>
<reference evidence="8 9" key="1">
    <citation type="submission" date="2016-07" db="EMBL/GenBank/DDBJ databases">
        <title>Pervasive Adenine N6-methylation of Active Genes in Fungi.</title>
        <authorList>
            <consortium name="DOE Joint Genome Institute"/>
            <person name="Mondo S.J."/>
            <person name="Dannebaum R.O."/>
            <person name="Kuo R.C."/>
            <person name="Labutti K."/>
            <person name="Haridas S."/>
            <person name="Kuo A."/>
            <person name="Salamov A."/>
            <person name="Ahrendt S.R."/>
            <person name="Lipzen A."/>
            <person name="Sullivan W."/>
            <person name="Andreopoulos W.B."/>
            <person name="Clum A."/>
            <person name="Lindquist E."/>
            <person name="Daum C."/>
            <person name="Ramamoorthy G.K."/>
            <person name="Gryganskyi A."/>
            <person name="Culley D."/>
            <person name="Magnuson J.K."/>
            <person name="James T.Y."/>
            <person name="O'Malley M.A."/>
            <person name="Stajich J.E."/>
            <person name="Spatafora J.W."/>
            <person name="Visel A."/>
            <person name="Grigoriev I.V."/>
        </authorList>
    </citation>
    <scope>NUCLEOTIDE SEQUENCE [LARGE SCALE GENOMIC DNA]</scope>
    <source>
        <strain evidence="8 9">CBS 129021</strain>
    </source>
</reference>
<accession>A0A1Y2EHD1</accession>
<evidence type="ECO:0000256" key="2">
    <source>
        <dbReference type="ARBA" id="ARBA00022617"/>
    </source>
</evidence>
<dbReference type="InterPro" id="IPR049900">
    <property type="entry name" value="PKS_mFAS_DH"/>
</dbReference>
<dbReference type="GO" id="GO:0016705">
    <property type="term" value="F:oxidoreductase activity, acting on paired donors, with incorporation or reduction of molecular oxygen"/>
    <property type="evidence" value="ECO:0007669"/>
    <property type="project" value="InterPro"/>
</dbReference>
<dbReference type="PROSITE" id="PS52019">
    <property type="entry name" value="PKS_MFAS_DH"/>
    <property type="match status" value="1"/>
</dbReference>
<dbReference type="GO" id="GO:0005506">
    <property type="term" value="F:iron ion binding"/>
    <property type="evidence" value="ECO:0007669"/>
    <property type="project" value="InterPro"/>
</dbReference>
<keyword evidence="9" id="KW-1185">Reference proteome</keyword>
<sequence>MHIHQAISFRGDAGVEVLIEATHIQETLPDHVIARFTYSAALGGDNPELTLVSEGLLKISFGEPSTSLFPERQETPIDMVPVEHSRLYNHMDSLGYNFTGPFRSLMDNKRKLGRAACVTQRANASDRDAVLVHAVDLDAMFQAISLAYSYPGDGRLRNLHLPTTISKIRVNQAVFESAEDRDTMVMDSILNPENTEKPGSRFTGNTDVYLTGCSNAAVQVDQVIFKVLRGDANDDRKIFCTMDYVLSAPDGHVAASDIQITDDEMNLLWALSRIVHFYTKTFDEMVPADSPARLESLLRHYLRFCRHVDTLFEQGKLSFNLMRDVRKPFSLDGHMVPPGAMLHVPTLVAHYDEDAWGVKGHAASEFWGYRHIRYTYEKKFEVSGVNTKPKGQLSLSGRGGTHICPGRFYAKKQIMLTIASFVSEFDMEFVRWTKFDGSNSDRAPKNETAACGTGGMPPDRDTEIKIKRRLKD</sequence>
<dbReference type="OrthoDB" id="3366823at2759"/>
<evidence type="ECO:0000256" key="1">
    <source>
        <dbReference type="ARBA" id="ARBA00010617"/>
    </source>
</evidence>
<evidence type="ECO:0000256" key="6">
    <source>
        <dbReference type="SAM" id="MobiDB-lite"/>
    </source>
</evidence>
<dbReference type="InterPro" id="IPR049551">
    <property type="entry name" value="PKS_DH_C"/>
</dbReference>
<dbReference type="RefSeq" id="XP_040720560.1">
    <property type="nucleotide sequence ID" value="XM_040865135.1"/>
</dbReference>
<dbReference type="GO" id="GO:0004497">
    <property type="term" value="F:monooxygenase activity"/>
    <property type="evidence" value="ECO:0007669"/>
    <property type="project" value="InterPro"/>
</dbReference>
<dbReference type="EMBL" id="MCFJ01000001">
    <property type="protein sequence ID" value="ORY70968.1"/>
    <property type="molecule type" value="Genomic_DNA"/>
</dbReference>
<name>A0A1Y2EHD1_9PEZI</name>
<dbReference type="Pfam" id="PF14765">
    <property type="entry name" value="PS-DH"/>
    <property type="match status" value="1"/>
</dbReference>
<dbReference type="InterPro" id="IPR036396">
    <property type="entry name" value="Cyt_P450_sf"/>
</dbReference>
<dbReference type="Gene3D" id="1.10.630.10">
    <property type="entry name" value="Cytochrome P450"/>
    <property type="match status" value="1"/>
</dbReference>
<evidence type="ECO:0000313" key="8">
    <source>
        <dbReference type="EMBL" id="ORY70968.1"/>
    </source>
</evidence>
<evidence type="ECO:0000256" key="4">
    <source>
        <dbReference type="ARBA" id="ARBA00023004"/>
    </source>
</evidence>
<keyword evidence="3" id="KW-0479">Metal-binding</keyword>
<feature type="region of interest" description="N-terminal hotdog fold" evidence="5">
    <location>
        <begin position="1"/>
        <end position="64"/>
    </location>
</feature>
<evidence type="ECO:0000259" key="7">
    <source>
        <dbReference type="PROSITE" id="PS52019"/>
    </source>
</evidence>
<dbReference type="InterPro" id="IPR050529">
    <property type="entry name" value="CYP450_sterol_14alpha_dmase"/>
</dbReference>
<dbReference type="AlphaFoldDB" id="A0A1Y2EHD1"/>
<dbReference type="Proteomes" id="UP000193689">
    <property type="component" value="Unassembled WGS sequence"/>
</dbReference>
<keyword evidence="2" id="KW-0349">Heme</keyword>
<comment type="similarity">
    <text evidence="1">Belongs to the cytochrome P450 family.</text>
</comment>
<protein>
    <submittedName>
        <fullName evidence="8">Polyketide synthase dehydratase-domain-containing protein</fullName>
    </submittedName>
</protein>
<dbReference type="Gene3D" id="3.10.129.110">
    <property type="entry name" value="Polyketide synthase dehydratase"/>
    <property type="match status" value="1"/>
</dbReference>
<dbReference type="InterPro" id="IPR042104">
    <property type="entry name" value="PKS_dehydratase_sf"/>
</dbReference>
<dbReference type="PANTHER" id="PTHR24304:SF2">
    <property type="entry name" value="24-HYDROXYCHOLESTEROL 7-ALPHA-HYDROXYLASE"/>
    <property type="match status" value="1"/>
</dbReference>
<evidence type="ECO:0000313" key="9">
    <source>
        <dbReference type="Proteomes" id="UP000193689"/>
    </source>
</evidence>
<organism evidence="8 9">
    <name type="scientific">Pseudomassariella vexata</name>
    <dbReference type="NCBI Taxonomy" id="1141098"/>
    <lineage>
        <taxon>Eukaryota</taxon>
        <taxon>Fungi</taxon>
        <taxon>Dikarya</taxon>
        <taxon>Ascomycota</taxon>
        <taxon>Pezizomycotina</taxon>
        <taxon>Sordariomycetes</taxon>
        <taxon>Xylariomycetidae</taxon>
        <taxon>Amphisphaeriales</taxon>
        <taxon>Pseudomassariaceae</taxon>
        <taxon>Pseudomassariella</taxon>
    </lineage>
</organism>
<dbReference type="GO" id="GO:0020037">
    <property type="term" value="F:heme binding"/>
    <property type="evidence" value="ECO:0007669"/>
    <property type="project" value="InterPro"/>
</dbReference>
<dbReference type="GeneID" id="63781347"/>
<dbReference type="SUPFAM" id="SSF48264">
    <property type="entry name" value="Cytochrome P450"/>
    <property type="match status" value="1"/>
</dbReference>
<proteinExistence type="inferred from homology"/>
<feature type="region of interest" description="Disordered" evidence="6">
    <location>
        <begin position="441"/>
        <end position="472"/>
    </location>
</feature>
<dbReference type="STRING" id="1141098.A0A1Y2EHD1"/>
<comment type="caution">
    <text evidence="8">The sequence shown here is derived from an EMBL/GenBank/DDBJ whole genome shotgun (WGS) entry which is preliminary data.</text>
</comment>
<feature type="domain" description="PKS/mFAS DH" evidence="7">
    <location>
        <begin position="1"/>
        <end position="234"/>
    </location>
</feature>
<dbReference type="PANTHER" id="PTHR24304">
    <property type="entry name" value="CYTOCHROME P450 FAMILY 7"/>
    <property type="match status" value="1"/>
</dbReference>
<feature type="region of interest" description="C-terminal hotdog fold" evidence="5">
    <location>
        <begin position="79"/>
        <end position="234"/>
    </location>
</feature>
<evidence type="ECO:0000256" key="3">
    <source>
        <dbReference type="ARBA" id="ARBA00022723"/>
    </source>
</evidence>
<gene>
    <name evidence="8" type="ORF">BCR38DRAFT_519465</name>
</gene>
<keyword evidence="4" id="KW-0408">Iron</keyword>
<dbReference type="InParanoid" id="A0A1Y2EHD1"/>
<evidence type="ECO:0000256" key="5">
    <source>
        <dbReference type="PROSITE-ProRule" id="PRU01363"/>
    </source>
</evidence>